<evidence type="ECO:0000256" key="1">
    <source>
        <dbReference type="SAM" id="Phobius"/>
    </source>
</evidence>
<evidence type="ECO:0000313" key="2">
    <source>
        <dbReference type="EMBL" id="GAA0271354.1"/>
    </source>
</evidence>
<keyword evidence="3" id="KW-1185">Reference proteome</keyword>
<feature type="transmembrane region" description="Helical" evidence="1">
    <location>
        <begin position="25"/>
        <end position="47"/>
    </location>
</feature>
<name>A0ABN0V2C9_9ACTN</name>
<gene>
    <name evidence="2" type="ORF">GCM10010302_06170</name>
</gene>
<proteinExistence type="predicted"/>
<keyword evidence="1" id="KW-0812">Transmembrane</keyword>
<organism evidence="2 3">
    <name type="scientific">Streptomyces polychromogenes</name>
    <dbReference type="NCBI Taxonomy" id="67342"/>
    <lineage>
        <taxon>Bacteria</taxon>
        <taxon>Bacillati</taxon>
        <taxon>Actinomycetota</taxon>
        <taxon>Actinomycetes</taxon>
        <taxon>Kitasatosporales</taxon>
        <taxon>Streptomycetaceae</taxon>
        <taxon>Streptomyces</taxon>
    </lineage>
</organism>
<comment type="caution">
    <text evidence="2">The sequence shown here is derived from an EMBL/GenBank/DDBJ whole genome shotgun (WGS) entry which is preliminary data.</text>
</comment>
<sequence length="71" mass="7484">MRLIQAGESPSLIESPAQFGLRGTAVILLVVHVMAPGVVCAPVFIFVPVNHGAQFRELHPCQHPSSPGSPS</sequence>
<protein>
    <submittedName>
        <fullName evidence="2">Uncharacterized protein</fullName>
    </submittedName>
</protein>
<evidence type="ECO:0000313" key="3">
    <source>
        <dbReference type="Proteomes" id="UP001501867"/>
    </source>
</evidence>
<dbReference type="EMBL" id="BAAABV010000005">
    <property type="protein sequence ID" value="GAA0271354.1"/>
    <property type="molecule type" value="Genomic_DNA"/>
</dbReference>
<accession>A0ABN0V2C9</accession>
<dbReference type="Proteomes" id="UP001501867">
    <property type="component" value="Unassembled WGS sequence"/>
</dbReference>
<keyword evidence="1" id="KW-0472">Membrane</keyword>
<reference evidence="2 3" key="1">
    <citation type="journal article" date="2019" name="Int. J. Syst. Evol. Microbiol.">
        <title>The Global Catalogue of Microorganisms (GCM) 10K type strain sequencing project: providing services to taxonomists for standard genome sequencing and annotation.</title>
        <authorList>
            <consortium name="The Broad Institute Genomics Platform"/>
            <consortium name="The Broad Institute Genome Sequencing Center for Infectious Disease"/>
            <person name="Wu L."/>
            <person name="Ma J."/>
        </authorList>
    </citation>
    <scope>NUCLEOTIDE SEQUENCE [LARGE SCALE GENOMIC DNA]</scope>
    <source>
        <strain evidence="2 3">JCM 4505</strain>
    </source>
</reference>
<keyword evidence="1" id="KW-1133">Transmembrane helix</keyword>